<gene>
    <name evidence="3" type="ORF">PM001_LOCUS7393</name>
</gene>
<dbReference type="CDD" id="cd09272">
    <property type="entry name" value="RNase_HI_RT_Ty1"/>
    <property type="match status" value="1"/>
</dbReference>
<feature type="signal peptide" evidence="2">
    <location>
        <begin position="1"/>
        <end position="20"/>
    </location>
</feature>
<organism evidence="3 4">
    <name type="scientific">Peronospora matthiolae</name>
    <dbReference type="NCBI Taxonomy" id="2874970"/>
    <lineage>
        <taxon>Eukaryota</taxon>
        <taxon>Sar</taxon>
        <taxon>Stramenopiles</taxon>
        <taxon>Oomycota</taxon>
        <taxon>Peronosporomycetes</taxon>
        <taxon>Peronosporales</taxon>
        <taxon>Peronosporaceae</taxon>
        <taxon>Peronospora</taxon>
    </lineage>
</organism>
<feature type="region of interest" description="Disordered" evidence="1">
    <location>
        <begin position="335"/>
        <end position="356"/>
    </location>
</feature>
<protein>
    <recommendedName>
        <fullName evidence="5">Reverse transcriptase Ty1/copia-type domain-containing protein</fullName>
    </recommendedName>
</protein>
<comment type="caution">
    <text evidence="3">The sequence shown here is derived from an EMBL/GenBank/DDBJ whole genome shotgun (WGS) entry which is preliminary data.</text>
</comment>
<name>A0AAV1TM74_9STRA</name>
<dbReference type="PANTHER" id="PTHR11439">
    <property type="entry name" value="GAG-POL-RELATED RETROTRANSPOSON"/>
    <property type="match status" value="1"/>
</dbReference>
<dbReference type="SUPFAM" id="SSF56672">
    <property type="entry name" value="DNA/RNA polymerases"/>
    <property type="match status" value="1"/>
</dbReference>
<reference evidence="3" key="1">
    <citation type="submission" date="2024-01" db="EMBL/GenBank/DDBJ databases">
        <authorList>
            <person name="Webb A."/>
        </authorList>
    </citation>
    <scope>NUCLEOTIDE SEQUENCE</scope>
    <source>
        <strain evidence="3">Pm1</strain>
    </source>
</reference>
<dbReference type="PANTHER" id="PTHR11439:SF467">
    <property type="entry name" value="INTEGRASE CATALYTIC DOMAIN-CONTAINING PROTEIN"/>
    <property type="match status" value="1"/>
</dbReference>
<dbReference type="AlphaFoldDB" id="A0AAV1TM74"/>
<feature type="chain" id="PRO_5043909291" description="Reverse transcriptase Ty1/copia-type domain-containing protein" evidence="2">
    <location>
        <begin position="21"/>
        <end position="356"/>
    </location>
</feature>
<dbReference type="EMBL" id="CAKLBY020000065">
    <property type="protein sequence ID" value="CAK7921970.1"/>
    <property type="molecule type" value="Genomic_DNA"/>
</dbReference>
<evidence type="ECO:0008006" key="5">
    <source>
        <dbReference type="Google" id="ProtNLM"/>
    </source>
</evidence>
<evidence type="ECO:0000256" key="2">
    <source>
        <dbReference type="SAM" id="SignalP"/>
    </source>
</evidence>
<proteinExistence type="predicted"/>
<sequence length="356" mass="40022">MVTVMVGLLGSLHLCPSVLPSPSSELASSRLLHWSRPISNHQSSTLPRSPVKEDFSNKDLGDLKYCLGIEIHRKREDGTIKMNQKAYIKRLSEKFGVENCKDVHTPADSNSKLIKIGQEEAFVPKYPYRELVGALMYIATCTRPDIAHAVGEVAKFCERYDKSHWTAAKRILKYLKTTQDLSIVFSGINKGELIGFADANWAGDLDTRRSTTGYVFFLYGSVISWNSKRQPTVATSSTEAEYMSLYSATQEAIWLRGLLKDLNYCAKNATTIIQDNQGCIALAKNPVYHSRTKHIDIKFHFLHSKCSDRARVQADGRNGRGWIHQGTSKRQAREVHHGSVHGGVGRTRRTHIKEKC</sequence>
<evidence type="ECO:0000313" key="3">
    <source>
        <dbReference type="EMBL" id="CAK7921970.1"/>
    </source>
</evidence>
<evidence type="ECO:0000313" key="4">
    <source>
        <dbReference type="Proteomes" id="UP001162060"/>
    </source>
</evidence>
<keyword evidence="2" id="KW-0732">Signal</keyword>
<dbReference type="Proteomes" id="UP001162060">
    <property type="component" value="Unassembled WGS sequence"/>
</dbReference>
<accession>A0AAV1TM74</accession>
<dbReference type="InterPro" id="IPR043502">
    <property type="entry name" value="DNA/RNA_pol_sf"/>
</dbReference>
<evidence type="ECO:0000256" key="1">
    <source>
        <dbReference type="SAM" id="MobiDB-lite"/>
    </source>
</evidence>
<feature type="compositionally biased region" description="Basic residues" evidence="1">
    <location>
        <begin position="346"/>
        <end position="356"/>
    </location>
</feature>